<dbReference type="STRING" id="1484693.RS694_04255"/>
<dbReference type="CDD" id="cd01949">
    <property type="entry name" value="GGDEF"/>
    <property type="match status" value="1"/>
</dbReference>
<keyword evidence="1" id="KW-0472">Membrane</keyword>
<dbReference type="AlphaFoldDB" id="A0A1P8K739"/>
<dbReference type="PANTHER" id="PTHR46663:SF2">
    <property type="entry name" value="GGDEF DOMAIN-CONTAINING PROTEIN"/>
    <property type="match status" value="1"/>
</dbReference>
<dbReference type="KEGG" id="rsb:RS694_04255"/>
<organism evidence="3 4">
    <name type="scientific">Rhodoferax saidenbachensis</name>
    <dbReference type="NCBI Taxonomy" id="1484693"/>
    <lineage>
        <taxon>Bacteria</taxon>
        <taxon>Pseudomonadati</taxon>
        <taxon>Pseudomonadota</taxon>
        <taxon>Betaproteobacteria</taxon>
        <taxon>Burkholderiales</taxon>
        <taxon>Comamonadaceae</taxon>
        <taxon>Rhodoferax</taxon>
    </lineage>
</organism>
<evidence type="ECO:0000313" key="3">
    <source>
        <dbReference type="EMBL" id="APW41833.1"/>
    </source>
</evidence>
<dbReference type="InterPro" id="IPR000160">
    <property type="entry name" value="GGDEF_dom"/>
</dbReference>
<proteinExistence type="predicted"/>
<evidence type="ECO:0000256" key="1">
    <source>
        <dbReference type="SAM" id="Phobius"/>
    </source>
</evidence>
<gene>
    <name evidence="3" type="ORF">RS694_04255</name>
</gene>
<evidence type="ECO:0000259" key="2">
    <source>
        <dbReference type="PROSITE" id="PS50887"/>
    </source>
</evidence>
<feature type="domain" description="GGDEF" evidence="2">
    <location>
        <begin position="136"/>
        <end position="266"/>
    </location>
</feature>
<dbReference type="InterPro" id="IPR043128">
    <property type="entry name" value="Rev_trsase/Diguanyl_cyclase"/>
</dbReference>
<dbReference type="NCBIfam" id="TIGR00254">
    <property type="entry name" value="GGDEF"/>
    <property type="match status" value="1"/>
</dbReference>
<protein>
    <recommendedName>
        <fullName evidence="2">GGDEF domain-containing protein</fullName>
    </recommendedName>
</protein>
<keyword evidence="1" id="KW-1133">Transmembrane helix</keyword>
<dbReference type="Proteomes" id="UP000186110">
    <property type="component" value="Chromosome"/>
</dbReference>
<dbReference type="SMART" id="SM00267">
    <property type="entry name" value="GGDEF"/>
    <property type="match status" value="1"/>
</dbReference>
<dbReference type="EMBL" id="CP019239">
    <property type="protein sequence ID" value="APW41833.1"/>
    <property type="molecule type" value="Genomic_DNA"/>
</dbReference>
<keyword evidence="4" id="KW-1185">Reference proteome</keyword>
<dbReference type="PANTHER" id="PTHR46663">
    <property type="entry name" value="DIGUANYLATE CYCLASE DGCT-RELATED"/>
    <property type="match status" value="1"/>
</dbReference>
<reference evidence="3 4" key="1">
    <citation type="submission" date="2017-01" db="EMBL/GenBank/DDBJ databases">
        <authorList>
            <person name="Mah S.A."/>
            <person name="Swanson W.J."/>
            <person name="Moy G.W."/>
            <person name="Vacquier V.D."/>
        </authorList>
    </citation>
    <scope>NUCLEOTIDE SEQUENCE [LARGE SCALE GENOMIC DNA]</scope>
    <source>
        <strain evidence="3 4">DSM 22694</strain>
    </source>
</reference>
<keyword evidence="1" id="KW-0812">Transmembrane</keyword>
<dbReference type="InterPro" id="IPR052163">
    <property type="entry name" value="DGC-Regulatory_Protein"/>
</dbReference>
<dbReference type="SUPFAM" id="SSF55073">
    <property type="entry name" value="Nucleotide cyclase"/>
    <property type="match status" value="1"/>
</dbReference>
<accession>A0A1P8K739</accession>
<evidence type="ECO:0000313" key="4">
    <source>
        <dbReference type="Proteomes" id="UP000186110"/>
    </source>
</evidence>
<name>A0A1P8K739_9BURK</name>
<feature type="transmembrane region" description="Helical" evidence="1">
    <location>
        <begin position="46"/>
        <end position="71"/>
    </location>
</feature>
<dbReference type="InterPro" id="IPR029787">
    <property type="entry name" value="Nucleotide_cyclase"/>
</dbReference>
<dbReference type="Pfam" id="PF00990">
    <property type="entry name" value="GGDEF"/>
    <property type="match status" value="1"/>
</dbReference>
<dbReference type="Gene3D" id="3.30.70.270">
    <property type="match status" value="1"/>
</dbReference>
<dbReference type="PROSITE" id="PS50887">
    <property type="entry name" value="GGDEF"/>
    <property type="match status" value="1"/>
</dbReference>
<dbReference type="eggNOG" id="COG2199">
    <property type="taxonomic scope" value="Bacteria"/>
</dbReference>
<sequence length="266" mass="28952">MQAAYRMATDAPIDILGNKLPGTQAGAAPQNGQQMKSLLAHFRFEALALLAAGLCLLVSPYLALLPLALALGRLGMRLRLALRQQSVLRHEIATLERNAQRLRNQAFTDSLTGLANRLLLADRFQLALERSKRNRLEFALLMVDLNGFKAINDQHGHAAGDLVLRTVAVRLLAAVRASDTVARIGGDEFVLLIELFEDPDELVYIGRKLIATISEDIALPGDNTVNVGASVGFGLFPHHGTNLDDLLHVADQGMYDCKASGLMELR</sequence>